<gene>
    <name evidence="5" type="primary">cpg2</name>
    <name evidence="5" type="ORF">Pla100_54350</name>
</gene>
<comment type="cofactor">
    <cofactor evidence="1">
        <name>Zn(2+)</name>
        <dbReference type="ChEBI" id="CHEBI:29105"/>
    </cofactor>
</comment>
<dbReference type="InterPro" id="IPR002933">
    <property type="entry name" value="Peptidase_M20"/>
</dbReference>
<dbReference type="Proteomes" id="UP000316213">
    <property type="component" value="Unassembled WGS sequence"/>
</dbReference>
<evidence type="ECO:0000256" key="3">
    <source>
        <dbReference type="ARBA" id="ARBA00022833"/>
    </source>
</evidence>
<evidence type="ECO:0000256" key="2">
    <source>
        <dbReference type="ARBA" id="ARBA00022801"/>
    </source>
</evidence>
<keyword evidence="3" id="KW-0862">Zinc</keyword>
<reference evidence="5 6" key="1">
    <citation type="submission" date="2019-02" db="EMBL/GenBank/DDBJ databases">
        <title>Deep-cultivation of Planctomycetes and their phenomic and genomic characterization uncovers novel biology.</title>
        <authorList>
            <person name="Wiegand S."/>
            <person name="Jogler M."/>
            <person name="Boedeker C."/>
            <person name="Pinto D."/>
            <person name="Vollmers J."/>
            <person name="Rivas-Marin E."/>
            <person name="Kohn T."/>
            <person name="Peeters S.H."/>
            <person name="Heuer A."/>
            <person name="Rast P."/>
            <person name="Oberbeckmann S."/>
            <person name="Bunk B."/>
            <person name="Jeske O."/>
            <person name="Meyerdierks A."/>
            <person name="Storesund J.E."/>
            <person name="Kallscheuer N."/>
            <person name="Luecker S."/>
            <person name="Lage O.M."/>
            <person name="Pohl T."/>
            <person name="Merkel B.J."/>
            <person name="Hornburger P."/>
            <person name="Mueller R.-W."/>
            <person name="Bruemmer F."/>
            <person name="Labrenz M."/>
            <person name="Spormann A.M."/>
            <person name="Op Den Camp H."/>
            <person name="Overmann J."/>
            <person name="Amann R."/>
            <person name="Jetten M.S.M."/>
            <person name="Mascher T."/>
            <person name="Medema M.H."/>
            <person name="Devos D.P."/>
            <person name="Kaster A.-K."/>
            <person name="Ovreas L."/>
            <person name="Rohde M."/>
            <person name="Galperin M.Y."/>
            <person name="Jogler C."/>
        </authorList>
    </citation>
    <scope>NUCLEOTIDE SEQUENCE [LARGE SCALE GENOMIC DNA]</scope>
    <source>
        <strain evidence="5 6">Pla100</strain>
    </source>
</reference>
<feature type="domain" description="Peptidase M20 dimerisation" evidence="4">
    <location>
        <begin position="195"/>
        <end position="294"/>
    </location>
</feature>
<dbReference type="SUPFAM" id="SSF53187">
    <property type="entry name" value="Zn-dependent exopeptidases"/>
    <property type="match status" value="1"/>
</dbReference>
<dbReference type="InterPro" id="IPR011650">
    <property type="entry name" value="Peptidase_M20_dimer"/>
</dbReference>
<proteinExistence type="predicted"/>
<dbReference type="OrthoDB" id="9804934at2"/>
<dbReference type="AlphaFoldDB" id="A0A5C5ZQL4"/>
<evidence type="ECO:0000259" key="4">
    <source>
        <dbReference type="Pfam" id="PF07687"/>
    </source>
</evidence>
<name>A0A5C5ZQL4_9BACT</name>
<keyword evidence="5" id="KW-0121">Carboxypeptidase</keyword>
<keyword evidence="6" id="KW-1185">Reference proteome</keyword>
<dbReference type="Gene3D" id="3.40.630.10">
    <property type="entry name" value="Zn peptidases"/>
    <property type="match status" value="1"/>
</dbReference>
<dbReference type="EMBL" id="SJPM01000017">
    <property type="protein sequence ID" value="TWT89506.1"/>
    <property type="molecule type" value="Genomic_DNA"/>
</dbReference>
<dbReference type="GO" id="GO:0004180">
    <property type="term" value="F:carboxypeptidase activity"/>
    <property type="evidence" value="ECO:0007669"/>
    <property type="project" value="UniProtKB-KW"/>
</dbReference>
<dbReference type="Pfam" id="PF01546">
    <property type="entry name" value="Peptidase_M20"/>
    <property type="match status" value="1"/>
</dbReference>
<dbReference type="SUPFAM" id="SSF55031">
    <property type="entry name" value="Bacterial exopeptidase dimerisation domain"/>
    <property type="match status" value="1"/>
</dbReference>
<protein>
    <submittedName>
        <fullName evidence="5">Carboxypeptidase G2</fullName>
        <ecNumber evidence="5">3.4.17.11</ecNumber>
    </submittedName>
</protein>
<dbReference type="InterPro" id="IPR036264">
    <property type="entry name" value="Bact_exopeptidase_dim_dom"/>
</dbReference>
<dbReference type="EC" id="3.4.17.11" evidence="5"/>
<evidence type="ECO:0000313" key="5">
    <source>
        <dbReference type="EMBL" id="TWT89506.1"/>
    </source>
</evidence>
<dbReference type="RefSeq" id="WP_146581561.1">
    <property type="nucleotide sequence ID" value="NZ_SJPM01000017.1"/>
</dbReference>
<dbReference type="PANTHER" id="PTHR42994:SF2">
    <property type="entry name" value="PEPTIDASE"/>
    <property type="match status" value="1"/>
</dbReference>
<accession>A0A5C5ZQL4</accession>
<evidence type="ECO:0000256" key="1">
    <source>
        <dbReference type="ARBA" id="ARBA00001947"/>
    </source>
</evidence>
<dbReference type="PANTHER" id="PTHR42994">
    <property type="entry name" value="PEPTIDASE T"/>
    <property type="match status" value="1"/>
</dbReference>
<organism evidence="5 6">
    <name type="scientific">Neorhodopirellula pilleata</name>
    <dbReference type="NCBI Taxonomy" id="2714738"/>
    <lineage>
        <taxon>Bacteria</taxon>
        <taxon>Pseudomonadati</taxon>
        <taxon>Planctomycetota</taxon>
        <taxon>Planctomycetia</taxon>
        <taxon>Pirellulales</taxon>
        <taxon>Pirellulaceae</taxon>
        <taxon>Neorhodopirellula</taxon>
    </lineage>
</organism>
<sequence>MIDSATALERFIALTSIPGRSGEEADVARQITDWLVQAGVPAEDILHDSAHQHSRIGGNCGNLIVTLRGDDSLPRRMLSAHMDTVPVCLGAQPIVREDPALGKIVTSSADTGLGADDRAGCAAIVTAIQARLEYARQNPDARLPPAVATFLIQEEIGLVGARYLDRELVGKVDLAFNFDGGTMDKIRHGATGGERMQIVIRGHASHAGVAPEKGVNAIVIAAKAITELQDRGLMGLIEIDGKRGTSNVGVIAGGEATNVVTPEVTLKVEARSHDGAFRGWIVDQIRAAFEKAATEVRDVSGRCGTIQWASQVDYEAFVLPEDHPSVLQATGLLQKLGYDAKCEVANGGLDANWLYQHGIAAVTLGCGQSAIHTVDEHLLVDHYLAACRFAAEVLIA</sequence>
<evidence type="ECO:0000313" key="6">
    <source>
        <dbReference type="Proteomes" id="UP000316213"/>
    </source>
</evidence>
<dbReference type="Pfam" id="PF07687">
    <property type="entry name" value="M20_dimer"/>
    <property type="match status" value="1"/>
</dbReference>
<keyword evidence="5" id="KW-0645">Protease</keyword>
<dbReference type="Gene3D" id="3.30.70.360">
    <property type="match status" value="1"/>
</dbReference>
<keyword evidence="2 5" id="KW-0378">Hydrolase</keyword>
<comment type="caution">
    <text evidence="5">The sequence shown here is derived from an EMBL/GenBank/DDBJ whole genome shotgun (WGS) entry which is preliminary data.</text>
</comment>